<dbReference type="OrthoDB" id="5465402at2"/>
<evidence type="ECO:0000313" key="4">
    <source>
        <dbReference type="Proteomes" id="UP000317951"/>
    </source>
</evidence>
<dbReference type="InterPro" id="IPR021283">
    <property type="entry name" value="Phage_Wedge1"/>
</dbReference>
<protein>
    <submittedName>
        <fullName evidence="2">DUF2612 domain-containing protein</fullName>
    </submittedName>
</protein>
<dbReference type="Proteomes" id="UP000317951">
    <property type="component" value="Unassembled WGS sequence"/>
</dbReference>
<proteinExistence type="predicted"/>
<dbReference type="RefSeq" id="WP_010567830.1">
    <property type="nucleotide sequence ID" value="NZ_LT629689.1"/>
</dbReference>
<sequence length="213" mass="23370">MNIPERIYAQYRDKPKAVAWYAIAKRLGGSLEDAAEAVRKSYDIDNVFGEQLNVIGRIVVAPRSFVGAFPMSPGLFDLTDGDEFGDDGAMFSALTIDQDGQLSDDLYRLVIKAKIVKNNGDATIENILDGMNFLLPNAQVLRVTDSEDMSFSIEFYGQITDLERFALLNAGLVPKPQAVGFNGFLEGFGMFEFGDMDAEFGDEDAEFAGYIGA</sequence>
<dbReference type="EMBL" id="LT629689">
    <property type="protein sequence ID" value="SDE70991.1"/>
    <property type="molecule type" value="Genomic_DNA"/>
</dbReference>
<dbReference type="GeneID" id="78552220"/>
<dbReference type="AlphaFoldDB" id="A0A5C5Q7F6"/>
<reference evidence="2 4" key="2">
    <citation type="submission" date="2019-06" db="EMBL/GenBank/DDBJ databases">
        <title>Pseudomonas bimorpha sp. nov. isolated from bovine raw milk and skim milk concentrate.</title>
        <authorList>
            <person name="Hofmann K."/>
            <person name="Huptas C."/>
            <person name="Doll E."/>
            <person name="Scherer S."/>
            <person name="Wenning M."/>
        </authorList>
    </citation>
    <scope>NUCLEOTIDE SEQUENCE [LARGE SCALE GENOMIC DNA]</scope>
    <source>
        <strain evidence="2 4">DSM 17835</strain>
    </source>
</reference>
<keyword evidence="3" id="KW-1185">Reference proteome</keyword>
<name>A0A5C5Q7F6_9PSED</name>
<dbReference type="Proteomes" id="UP000182858">
    <property type="component" value="Chromosome I"/>
</dbReference>
<evidence type="ECO:0000313" key="2">
    <source>
        <dbReference type="EMBL" id="TWR98374.1"/>
    </source>
</evidence>
<accession>A0A5C5Q7F6</accession>
<evidence type="ECO:0000313" key="3">
    <source>
        <dbReference type="Proteomes" id="UP000182858"/>
    </source>
</evidence>
<organism evidence="2 4">
    <name type="scientific">Pseudomonas extremaustralis</name>
    <dbReference type="NCBI Taxonomy" id="359110"/>
    <lineage>
        <taxon>Bacteria</taxon>
        <taxon>Pseudomonadati</taxon>
        <taxon>Pseudomonadota</taxon>
        <taxon>Gammaproteobacteria</taxon>
        <taxon>Pseudomonadales</taxon>
        <taxon>Pseudomonadaceae</taxon>
        <taxon>Pseudomonas</taxon>
    </lineage>
</organism>
<dbReference type="Pfam" id="PF11041">
    <property type="entry name" value="Phage_Wedge1"/>
    <property type="match status" value="1"/>
</dbReference>
<evidence type="ECO:0000313" key="1">
    <source>
        <dbReference type="EMBL" id="SDE70991.1"/>
    </source>
</evidence>
<dbReference type="EMBL" id="VFET01000045">
    <property type="protein sequence ID" value="TWR98374.1"/>
    <property type="molecule type" value="Genomic_DNA"/>
</dbReference>
<reference evidence="1 3" key="1">
    <citation type="submission" date="2016-10" db="EMBL/GenBank/DDBJ databases">
        <authorList>
            <person name="Varghese N."/>
            <person name="Submissions S."/>
        </authorList>
    </citation>
    <scope>NUCLEOTIDE SEQUENCE [LARGE SCALE GENOMIC DNA]</scope>
    <source>
        <strain evidence="1 3">DSM 17835</strain>
    </source>
</reference>
<gene>
    <name evidence="2" type="ORF">FIV36_29700</name>
    <name evidence="1" type="ORF">SAMN05216591_0695</name>
</gene>